<name>A0A8H5T655_FUSCI</name>
<evidence type="ECO:0000313" key="1">
    <source>
        <dbReference type="EMBL" id="KAF5663315.1"/>
    </source>
</evidence>
<gene>
    <name evidence="1" type="ORF">FCIRC_11205</name>
</gene>
<reference evidence="1 2" key="2">
    <citation type="submission" date="2020-05" db="EMBL/GenBank/DDBJ databases">
        <title>Identification and distribution of gene clusters putatively required for synthesis of sphingolipid metabolism inhibitors in phylogenetically diverse species of the filamentous fungus Fusarium.</title>
        <authorList>
            <person name="Kim H.-S."/>
            <person name="Busman M."/>
            <person name="Brown D.W."/>
            <person name="Divon H."/>
            <person name="Uhlig S."/>
            <person name="Proctor R.H."/>
        </authorList>
    </citation>
    <scope>NUCLEOTIDE SEQUENCE [LARGE SCALE GENOMIC DNA]</scope>
    <source>
        <strain evidence="1 2">NRRL 25331</strain>
    </source>
</reference>
<sequence length="78" mass="8772">MGQKASLVVEVEIDAPVEVVKSLFRDFPHFPEWSSWSIEPAVSSKKIDDLRPMEKMKVDVKDAKLTATLIVSDSIQMP</sequence>
<reference evidence="2" key="1">
    <citation type="journal article" date="2020" name="BMC Genomics">
        <title>Correction to: Identification and distribution of gene clusters required for synthesis of sphingolipid metabolism inhibitors in diverse species of the filamentous fungus Fusarium.</title>
        <authorList>
            <person name="Kim H.S."/>
            <person name="Lohmar J.M."/>
            <person name="Busman M."/>
            <person name="Brown D.W."/>
            <person name="Naumann T.A."/>
            <person name="Divon H.H."/>
            <person name="Lysoe E."/>
            <person name="Uhlig S."/>
            <person name="Proctor R.H."/>
        </authorList>
    </citation>
    <scope>NUCLEOTIDE SEQUENCE [LARGE SCALE GENOMIC DNA]</scope>
    <source>
        <strain evidence="2">NRRL 25331</strain>
    </source>
</reference>
<dbReference type="Proteomes" id="UP000572754">
    <property type="component" value="Unassembled WGS sequence"/>
</dbReference>
<dbReference type="EMBL" id="JAAQPE010000435">
    <property type="protein sequence ID" value="KAF5663315.1"/>
    <property type="molecule type" value="Genomic_DNA"/>
</dbReference>
<dbReference type="AlphaFoldDB" id="A0A8H5T655"/>
<evidence type="ECO:0000313" key="2">
    <source>
        <dbReference type="Proteomes" id="UP000572754"/>
    </source>
</evidence>
<organism evidence="1 2">
    <name type="scientific">Fusarium circinatum</name>
    <name type="common">Pitch canker fungus</name>
    <name type="synonym">Gibberella circinata</name>
    <dbReference type="NCBI Taxonomy" id="48490"/>
    <lineage>
        <taxon>Eukaryota</taxon>
        <taxon>Fungi</taxon>
        <taxon>Dikarya</taxon>
        <taxon>Ascomycota</taxon>
        <taxon>Pezizomycotina</taxon>
        <taxon>Sordariomycetes</taxon>
        <taxon>Hypocreomycetidae</taxon>
        <taxon>Hypocreales</taxon>
        <taxon>Nectriaceae</taxon>
        <taxon>Fusarium</taxon>
        <taxon>Fusarium fujikuroi species complex</taxon>
    </lineage>
</organism>
<comment type="caution">
    <text evidence="1">The sequence shown here is derived from an EMBL/GenBank/DDBJ whole genome shotgun (WGS) entry which is preliminary data.</text>
</comment>
<keyword evidence="2" id="KW-1185">Reference proteome</keyword>
<protein>
    <submittedName>
        <fullName evidence="1">Uncharacterized protein</fullName>
    </submittedName>
</protein>
<dbReference type="InterPro" id="IPR023393">
    <property type="entry name" value="START-like_dom_sf"/>
</dbReference>
<dbReference type="SUPFAM" id="SSF55961">
    <property type="entry name" value="Bet v1-like"/>
    <property type="match status" value="1"/>
</dbReference>
<accession>A0A8H5T655</accession>
<dbReference type="Gene3D" id="3.30.530.20">
    <property type="match status" value="1"/>
</dbReference>
<proteinExistence type="predicted"/>